<reference evidence="1 2" key="1">
    <citation type="journal article" date="2018" name="Mol. Biol. Evol.">
        <title>Broad Genomic Sampling Reveals a Smut Pathogenic Ancestry of the Fungal Clade Ustilaginomycotina.</title>
        <authorList>
            <person name="Kijpornyongpan T."/>
            <person name="Mondo S.J."/>
            <person name="Barry K."/>
            <person name="Sandor L."/>
            <person name="Lee J."/>
            <person name="Lipzen A."/>
            <person name="Pangilinan J."/>
            <person name="LaButti K."/>
            <person name="Hainaut M."/>
            <person name="Henrissat B."/>
            <person name="Grigoriev I.V."/>
            <person name="Spatafora J.W."/>
            <person name="Aime M.C."/>
        </authorList>
    </citation>
    <scope>NUCLEOTIDE SEQUENCE [LARGE SCALE GENOMIC DNA]</scope>
    <source>
        <strain evidence="1 2">MCA 4186</strain>
    </source>
</reference>
<dbReference type="AlphaFoldDB" id="A0A316ZAE8"/>
<proteinExistence type="predicted"/>
<keyword evidence="2" id="KW-1185">Reference proteome</keyword>
<protein>
    <submittedName>
        <fullName evidence="1">Uncharacterized protein</fullName>
    </submittedName>
</protein>
<evidence type="ECO:0000313" key="2">
    <source>
        <dbReference type="Proteomes" id="UP000245946"/>
    </source>
</evidence>
<accession>A0A316ZAE8</accession>
<dbReference type="Proteomes" id="UP000245946">
    <property type="component" value="Unassembled WGS sequence"/>
</dbReference>
<gene>
    <name evidence="1" type="ORF">FA09DRAFT_325315</name>
</gene>
<dbReference type="EMBL" id="KZ819291">
    <property type="protein sequence ID" value="PWN98519.1"/>
    <property type="molecule type" value="Genomic_DNA"/>
</dbReference>
<dbReference type="RefSeq" id="XP_025598798.1">
    <property type="nucleotide sequence ID" value="XM_025741162.1"/>
</dbReference>
<organism evidence="1 2">
    <name type="scientific">Tilletiopsis washingtonensis</name>
    <dbReference type="NCBI Taxonomy" id="58919"/>
    <lineage>
        <taxon>Eukaryota</taxon>
        <taxon>Fungi</taxon>
        <taxon>Dikarya</taxon>
        <taxon>Basidiomycota</taxon>
        <taxon>Ustilaginomycotina</taxon>
        <taxon>Exobasidiomycetes</taxon>
        <taxon>Entylomatales</taxon>
        <taxon>Entylomatales incertae sedis</taxon>
        <taxon>Tilletiopsis</taxon>
    </lineage>
</organism>
<evidence type="ECO:0000313" key="1">
    <source>
        <dbReference type="EMBL" id="PWN98519.1"/>
    </source>
</evidence>
<sequence>MTGGKRDMFGSAAADVDKQTDAALFLDFDDCEAVFDDNERVEVSNKNVVGGDGGRIEHKWFKGNNLCIRELSQAEWSCAMCQGSHAHQACNPTTTIQLYTPWKRSFFGQHMLNMVEPKWHTRKRTQEEGRMEEVREHIKGHEEEHLYVQNKGNNRQNIMVVIRKEGSSEEMLLQRFHICVKEQKKKAHYYQERAALKENPAWTKQHMLEGMHLGV</sequence>
<dbReference type="GeneID" id="37268706"/>
<name>A0A316ZAE8_9BASI</name>